<keyword evidence="2" id="KW-1185">Reference proteome</keyword>
<organism evidence="1 2">
    <name type="scientific">Halobium salinum</name>
    <dbReference type="NCBI Taxonomy" id="1364940"/>
    <lineage>
        <taxon>Archaea</taxon>
        <taxon>Methanobacteriati</taxon>
        <taxon>Methanobacteriota</taxon>
        <taxon>Stenosarchaea group</taxon>
        <taxon>Halobacteria</taxon>
        <taxon>Halobacteriales</taxon>
        <taxon>Haloferacaceae</taxon>
        <taxon>Halobium</taxon>
    </lineage>
</organism>
<gene>
    <name evidence="1" type="ORF">ACFO0N_15060</name>
</gene>
<proteinExistence type="predicted"/>
<evidence type="ECO:0000313" key="2">
    <source>
        <dbReference type="Proteomes" id="UP001595921"/>
    </source>
</evidence>
<comment type="caution">
    <text evidence="1">The sequence shown here is derived from an EMBL/GenBank/DDBJ whole genome shotgun (WGS) entry which is preliminary data.</text>
</comment>
<accession>A0ABD5PEY2</accession>
<evidence type="ECO:0000313" key="1">
    <source>
        <dbReference type="EMBL" id="MFC4359264.1"/>
    </source>
</evidence>
<name>A0ABD5PEY2_9EURY</name>
<dbReference type="RefSeq" id="WP_267622849.1">
    <property type="nucleotide sequence ID" value="NZ_JAODIW010000006.1"/>
</dbReference>
<reference evidence="1 2" key="1">
    <citation type="journal article" date="2019" name="Int. J. Syst. Evol. Microbiol.">
        <title>The Global Catalogue of Microorganisms (GCM) 10K type strain sequencing project: providing services to taxonomists for standard genome sequencing and annotation.</title>
        <authorList>
            <consortium name="The Broad Institute Genomics Platform"/>
            <consortium name="The Broad Institute Genome Sequencing Center for Infectious Disease"/>
            <person name="Wu L."/>
            <person name="Ma J."/>
        </authorList>
    </citation>
    <scope>NUCLEOTIDE SEQUENCE [LARGE SCALE GENOMIC DNA]</scope>
    <source>
        <strain evidence="1 2">CGMCC 1.12553</strain>
    </source>
</reference>
<dbReference type="AlphaFoldDB" id="A0ABD5PEY2"/>
<dbReference type="EMBL" id="JBHSDS010000008">
    <property type="protein sequence ID" value="MFC4359264.1"/>
    <property type="molecule type" value="Genomic_DNA"/>
</dbReference>
<sequence length="61" mass="7028">MPWFISAIQHRFLDTTDDLLARLNSIPNDIPEDDYQGQLTDKVTTEATEEVVTYFEATHIT</sequence>
<protein>
    <submittedName>
        <fullName evidence="1">Uncharacterized protein</fullName>
    </submittedName>
</protein>
<dbReference type="Proteomes" id="UP001595921">
    <property type="component" value="Unassembled WGS sequence"/>
</dbReference>